<name>A0ABX0N4G3_9BURK</name>
<keyword evidence="2" id="KW-1185">Reference proteome</keyword>
<comment type="caution">
    <text evidence="1">The sequence shown here is derived from an EMBL/GenBank/DDBJ whole genome shotgun (WGS) entry which is preliminary data.</text>
</comment>
<dbReference type="RefSeq" id="WP_167240304.1">
    <property type="nucleotide sequence ID" value="NZ_WHJF01000134.1"/>
</dbReference>
<evidence type="ECO:0000313" key="1">
    <source>
        <dbReference type="EMBL" id="NHZ66424.1"/>
    </source>
</evidence>
<evidence type="ECO:0000313" key="2">
    <source>
        <dbReference type="Proteomes" id="UP000610594"/>
    </source>
</evidence>
<sequence length="84" mass="9352">MKTVKPAFAFLFKSYPRRELLDRDKLYDQLGWADLKNKPAFHDTCAIRMSVALNGAEVAVAGWLRIKSGTLAGKNVEPSQAKLS</sequence>
<dbReference type="Proteomes" id="UP000610594">
    <property type="component" value="Unassembled WGS sequence"/>
</dbReference>
<accession>A0ABX0N4G3</accession>
<gene>
    <name evidence="1" type="ORF">F1735_29735</name>
</gene>
<dbReference type="EMBL" id="WHJF01000134">
    <property type="protein sequence ID" value="NHZ66424.1"/>
    <property type="molecule type" value="Genomic_DNA"/>
</dbReference>
<proteinExistence type="predicted"/>
<organism evidence="1 2">
    <name type="scientific">Massilia genomosp. 1</name>
    <dbReference type="NCBI Taxonomy" id="2609280"/>
    <lineage>
        <taxon>Bacteria</taxon>
        <taxon>Pseudomonadati</taxon>
        <taxon>Pseudomonadota</taxon>
        <taxon>Betaproteobacteria</taxon>
        <taxon>Burkholderiales</taxon>
        <taxon>Oxalobacteraceae</taxon>
        <taxon>Telluria group</taxon>
        <taxon>Massilia</taxon>
    </lineage>
</organism>
<reference evidence="1 2" key="1">
    <citation type="submission" date="2019-10" db="EMBL/GenBank/DDBJ databases">
        <title>Taxonomy of Antarctic Massilia spp.: description of Massilia rubra sp. nov., Massilia aquatica sp. nov., Massilia mucilaginosa sp. nov., Massilia frigida sp. nov. isolated from streams, lakes and regoliths.</title>
        <authorList>
            <person name="Holochova P."/>
            <person name="Sedlacek I."/>
            <person name="Kralova S."/>
            <person name="Maslanova I."/>
            <person name="Busse H.-J."/>
            <person name="Stankova E."/>
            <person name="Vrbovska V."/>
            <person name="Kovarovic V."/>
            <person name="Bartak M."/>
            <person name="Svec P."/>
            <person name="Pantucek R."/>
        </authorList>
    </citation>
    <scope>NUCLEOTIDE SEQUENCE [LARGE SCALE GENOMIC DNA]</scope>
    <source>
        <strain evidence="1 2">CCM 8694</strain>
    </source>
</reference>
<dbReference type="Gene3D" id="4.10.280.80">
    <property type="match status" value="1"/>
</dbReference>
<protein>
    <submittedName>
        <fullName evidence="1">Uncharacterized protein</fullName>
    </submittedName>
</protein>